<accession>A0ABR2JNJ1</accession>
<sequence length="55" mass="6574">MKKMIKQKTKQDQHIKELEGQVDEQKKLLQNVIDNNDQIIQGQNKQFHELQDLSK</sequence>
<gene>
    <name evidence="2" type="ORF">M9Y10_003050</name>
</gene>
<keyword evidence="1" id="KW-0175">Coiled coil</keyword>
<keyword evidence="3" id="KW-1185">Reference proteome</keyword>
<name>A0ABR2JNJ1_9EUKA</name>
<evidence type="ECO:0000313" key="3">
    <source>
        <dbReference type="Proteomes" id="UP001470230"/>
    </source>
</evidence>
<evidence type="ECO:0000256" key="1">
    <source>
        <dbReference type="SAM" id="Coils"/>
    </source>
</evidence>
<comment type="caution">
    <text evidence="2">The sequence shown here is derived from an EMBL/GenBank/DDBJ whole genome shotgun (WGS) entry which is preliminary data.</text>
</comment>
<dbReference type="EMBL" id="JAPFFF010000010">
    <property type="protein sequence ID" value="KAK8880379.1"/>
    <property type="molecule type" value="Genomic_DNA"/>
</dbReference>
<reference evidence="2 3" key="1">
    <citation type="submission" date="2024-04" db="EMBL/GenBank/DDBJ databases">
        <title>Tritrichomonas musculus Genome.</title>
        <authorList>
            <person name="Alves-Ferreira E."/>
            <person name="Grigg M."/>
            <person name="Lorenzi H."/>
            <person name="Galac M."/>
        </authorList>
    </citation>
    <scope>NUCLEOTIDE SEQUENCE [LARGE SCALE GENOMIC DNA]</scope>
    <source>
        <strain evidence="2 3">EAF2021</strain>
    </source>
</reference>
<evidence type="ECO:0008006" key="4">
    <source>
        <dbReference type="Google" id="ProtNLM"/>
    </source>
</evidence>
<proteinExistence type="predicted"/>
<organism evidence="2 3">
    <name type="scientific">Tritrichomonas musculus</name>
    <dbReference type="NCBI Taxonomy" id="1915356"/>
    <lineage>
        <taxon>Eukaryota</taxon>
        <taxon>Metamonada</taxon>
        <taxon>Parabasalia</taxon>
        <taxon>Tritrichomonadida</taxon>
        <taxon>Tritrichomonadidae</taxon>
        <taxon>Tritrichomonas</taxon>
    </lineage>
</organism>
<protein>
    <recommendedName>
        <fullName evidence="4">t-SNARE coiled-coil homology domain-containing protein</fullName>
    </recommendedName>
</protein>
<evidence type="ECO:0000313" key="2">
    <source>
        <dbReference type="EMBL" id="KAK8880379.1"/>
    </source>
</evidence>
<dbReference type="Proteomes" id="UP001470230">
    <property type="component" value="Unassembled WGS sequence"/>
</dbReference>
<feature type="coiled-coil region" evidence="1">
    <location>
        <begin position="1"/>
        <end position="35"/>
    </location>
</feature>